<dbReference type="GO" id="GO:0016020">
    <property type="term" value="C:membrane"/>
    <property type="evidence" value="ECO:0007669"/>
    <property type="project" value="InterPro"/>
</dbReference>
<dbReference type="GO" id="GO:0004252">
    <property type="term" value="F:serine-type endopeptidase activity"/>
    <property type="evidence" value="ECO:0007669"/>
    <property type="project" value="UniProtKB-UniRule"/>
</dbReference>
<evidence type="ECO:0000256" key="11">
    <source>
        <dbReference type="SAM" id="MobiDB-lite"/>
    </source>
</evidence>
<dbReference type="PRINTS" id="PR00723">
    <property type="entry name" value="SUBTILISIN"/>
</dbReference>
<comment type="similarity">
    <text evidence="1 9 10">Belongs to the peptidase S8 family.</text>
</comment>
<dbReference type="InterPro" id="IPR023827">
    <property type="entry name" value="Peptidase_S8_Asp-AS"/>
</dbReference>
<evidence type="ECO:0000256" key="7">
    <source>
        <dbReference type="ARBA" id="ARBA00022825"/>
    </source>
</evidence>
<name>A0A3Q8XAM3_9BACL</name>
<evidence type="ECO:0000256" key="5">
    <source>
        <dbReference type="ARBA" id="ARBA00022729"/>
    </source>
</evidence>
<keyword evidence="7 9" id="KW-0720">Serine protease</keyword>
<dbReference type="InterPro" id="IPR036116">
    <property type="entry name" value="FN3_sf"/>
</dbReference>
<feature type="signal peptide" evidence="12">
    <location>
        <begin position="1"/>
        <end position="28"/>
    </location>
</feature>
<evidence type="ECO:0000256" key="1">
    <source>
        <dbReference type="ARBA" id="ARBA00011073"/>
    </source>
</evidence>
<dbReference type="InterPro" id="IPR010435">
    <property type="entry name" value="C5a/SBT2-like_Fn3"/>
</dbReference>
<dbReference type="PROSITE" id="PS00137">
    <property type="entry name" value="SUBTILASE_HIS"/>
    <property type="match status" value="1"/>
</dbReference>
<dbReference type="InterPro" id="IPR034213">
    <property type="entry name" value="S8_Vpr-like"/>
</dbReference>
<dbReference type="InterPro" id="IPR001119">
    <property type="entry name" value="SLH_dom"/>
</dbReference>
<accession>A0A3Q8XAM3</accession>
<dbReference type="Gene3D" id="2.60.40.10">
    <property type="entry name" value="Immunoglobulins"/>
    <property type="match status" value="1"/>
</dbReference>
<dbReference type="GO" id="GO:0004553">
    <property type="term" value="F:hydrolase activity, hydrolyzing O-glycosyl compounds"/>
    <property type="evidence" value="ECO:0007669"/>
    <property type="project" value="InterPro"/>
</dbReference>
<feature type="domain" description="Dockerin" evidence="15">
    <location>
        <begin position="1343"/>
        <end position="1411"/>
    </location>
</feature>
<keyword evidence="2" id="KW-0134">Cell wall</keyword>
<dbReference type="InterPro" id="IPR015500">
    <property type="entry name" value="Peptidase_S8_subtilisin-rel"/>
</dbReference>
<evidence type="ECO:0000313" key="17">
    <source>
        <dbReference type="Proteomes" id="UP000272528"/>
    </source>
</evidence>
<evidence type="ECO:0000256" key="2">
    <source>
        <dbReference type="ARBA" id="ARBA00022512"/>
    </source>
</evidence>
<evidence type="ECO:0000259" key="13">
    <source>
        <dbReference type="PROSITE" id="PS50853"/>
    </source>
</evidence>
<gene>
    <name evidence="16" type="ORF">EJC50_25425</name>
</gene>
<feature type="domain" description="SLH" evidence="14">
    <location>
        <begin position="1833"/>
        <end position="1892"/>
    </location>
</feature>
<evidence type="ECO:0000259" key="14">
    <source>
        <dbReference type="PROSITE" id="PS51272"/>
    </source>
</evidence>
<dbReference type="Gene3D" id="3.40.50.200">
    <property type="entry name" value="Peptidase S8/S53 domain"/>
    <property type="match status" value="1"/>
</dbReference>
<dbReference type="Gene3D" id="2.60.40.1710">
    <property type="entry name" value="Subtilisin-like superfamily"/>
    <property type="match status" value="1"/>
</dbReference>
<feature type="domain" description="SLH" evidence="14">
    <location>
        <begin position="1769"/>
        <end position="1832"/>
    </location>
</feature>
<dbReference type="SMART" id="SM00060">
    <property type="entry name" value="FN3"/>
    <property type="match status" value="1"/>
</dbReference>
<dbReference type="EMBL" id="CP034437">
    <property type="protein sequence ID" value="AZN42658.1"/>
    <property type="molecule type" value="Genomic_DNA"/>
</dbReference>
<keyword evidence="4 9" id="KW-0645">Protease</keyword>
<dbReference type="PROSITE" id="PS51766">
    <property type="entry name" value="DOCKERIN"/>
    <property type="match status" value="1"/>
</dbReference>
<dbReference type="InterPro" id="IPR013783">
    <property type="entry name" value="Ig-like_fold"/>
</dbReference>
<dbReference type="PROSITE" id="PS51892">
    <property type="entry name" value="SUBTILASE"/>
    <property type="match status" value="1"/>
</dbReference>
<organism evidence="16 17">
    <name type="scientific">Paenibacillus albus</name>
    <dbReference type="NCBI Taxonomy" id="2495582"/>
    <lineage>
        <taxon>Bacteria</taxon>
        <taxon>Bacillati</taxon>
        <taxon>Bacillota</taxon>
        <taxon>Bacilli</taxon>
        <taxon>Bacillales</taxon>
        <taxon>Paenibacillaceae</taxon>
        <taxon>Paenibacillus</taxon>
    </lineage>
</organism>
<dbReference type="PROSITE" id="PS00138">
    <property type="entry name" value="SUBTILASE_SER"/>
    <property type="match status" value="1"/>
</dbReference>
<dbReference type="InterPro" id="IPR036852">
    <property type="entry name" value="Peptidase_S8/S53_dom_sf"/>
</dbReference>
<evidence type="ECO:0000259" key="15">
    <source>
        <dbReference type="PROSITE" id="PS51766"/>
    </source>
</evidence>
<reference evidence="17" key="1">
    <citation type="submission" date="2018-12" db="EMBL/GenBank/DDBJ databases">
        <title>Genome sequence of Peanibacillus sp.</title>
        <authorList>
            <person name="Subramani G."/>
            <person name="Srinivasan S."/>
            <person name="Kim M.K."/>
        </authorList>
    </citation>
    <scope>NUCLEOTIDE SEQUENCE [LARGE SCALE GENOMIC DNA]</scope>
    <source>
        <strain evidence="17">18JY67-1</strain>
    </source>
</reference>
<evidence type="ECO:0000256" key="3">
    <source>
        <dbReference type="ARBA" id="ARBA00022525"/>
    </source>
</evidence>
<dbReference type="InterPro" id="IPR046450">
    <property type="entry name" value="PA_dom_sf"/>
</dbReference>
<dbReference type="PROSITE" id="PS51272">
    <property type="entry name" value="SLH"/>
    <property type="match status" value="3"/>
</dbReference>
<keyword evidence="17" id="KW-1185">Reference proteome</keyword>
<sequence length="1956" mass="209655">MKQSRWNQLVAKVAVGSMLLSMSLPVYAYASDEHVDASRLISQLSYDQNKALHQLKIEQPVLSPDLNLKSSVPTSVIVEFKQAPAEIEVLKQASEGVRISLREAAENAEDNHETFQKFVQQLAGQSGNSNGAAPFIAGQIEITREYRHALNGVAMTLPGDEIESLLKSGVVKRIYKDNTVKLDPKEMEVPKDEVEQLDAPSADNTIPLNGIYDLHAAGITGKGIKVGVLDTGIDYNHPDLTGAYKGYRAIKGVDPKSIDPASVKGWDEIDNDADPMETTYADWQASGMDEHQGDGTYYTYHGTHVSGTIAARAMNTETDAPALGVAPEADLYVYRVLGPYGSGSESAIMAGIDKSVADGMDVINLSLGVMVNDPLIPESVAINNATLLGVVCAVAAGNAGPDERTMSAPGTSPLAITVGASDFAMTIATMTGSVADASSSVLLNDLKIMAYNYNPLASLLNTELPLVDVGLGDTADFEGKDLIGKVAFIQRGTLSLHDKIANAAKAGAIAAIMSNNVADGEIPFVGDGSELIPTFRTAEAVGETLKAMVDPKITFSSIGGTETEGGHLADFSGRGPVNGSNDIKPDVVAPGVNVYSTYPEYIHSPEAGIDYTHAYARISGTSMATPHIAGIAALILQKHPEYTPFDVRAALMNTADDLNGDYSVYQVGAGEVDVTEAVDADVSIQVKNTARSLDEDGLPITIDNLTGLINYGTLAPNEGQSMEDSKEMTITNKSETDKTFTVSSEYYTGGTLSPVDNHVDVNVNGTSTVTVEAGSSVTVNVNIVIPETAAKGKYEGYVHLTNADNAEEHYQLPFAIRVVEPGIDKMYLFNPAFMSEYPAVAHPFQDSMKFMMFTLSSPMTEIDTVVMDKDGNPIGTFTPIPSDATGAMIDQEYWIIVGEWLYPYIGDPADRKVSSEPVLLKEGDYSLRMVAKDAQGRTFTKEQMFIIDNTRPELTFLDKPPGVYEVDDSMFTTEEFDGNSQEAVWVHANLFDEGTARLAPLGITQSSNRLFYYQNQNIYPDGEFKIEANGDVKFGITRDDLIDPETLMDKPMTLALFPIDLATNGYLIADFQHYGFIKAGSPYVVPEYDKDRIYLGDEVTMTLSLNNVEDLVAGQYNVSYYQSLQFENVKVNEGFKAMADAAGATVKVDKPIIRDDEVWTSKKVVNVGASVSGNGFTGFDGDMPFLDVTFKLVDDENYTGFDKMNIEQNIEKFNYKKAGTAKPIEIPVFNQINGFQVIPKHSMIQGSVYPEAFMNFHDGTGDLDWSKDYTTIGAKVTATVDGQTYNGVVGANGSVMFDQIPVSENKTDFRVEIPGHLTATGSVKMGRTMYDEWVGENGMMPQMLSLAGDVNGDGMIDIVDAKQVIDHYYQRADAPYQAQDLNQDGLVDEKDMKFIESNFLKVGPDVATTPQATLDGKGIQELVDELGVSTPISDLKSKAVSDTTAVLEWTTAVESAAISIDQSADDGLTWTKAKTSASVHLDTNHVTVKGLKPSTHYQFRIVIAGGANAGISNIVDVSTDAPSSSAPPIVGGTPENPVVEGNEGLVLKPSNSEIESGKTPEGKSSLTITPSADSLEKAIEALKKDDSSKQTIIIHVDQAADRNNLVLPAGLLANAAKENPNAVIVLETDQASFKLPLGATDWQAVADKLGSEISGMEVTISMSAPTAEQQKSIDGLAKANNMNIVGVVSFTVTVSANGKSEELTNFGSTYVTRTIAIDGQDSDKSYMAVLVDPITGELSFIPSTVSNKAGKLEAVILAPHASLYGIAQIAPKSFADVSNHWAKSEIELLASRQLIKGVSANKFSPSSTVTRAEFAALLARALGLEMADTATSFKDIAADKWYASAVHAIVEAGIVKGRSKDQFAPNATITREEMAVMLAGALKFAGKTEAELTPLSFTDKGSIASWAQAAVAQAAGAGILEGNKEGAFEPQANATRAEAAVALMRWLTYAEFMTNQ</sequence>
<dbReference type="InterPro" id="IPR016134">
    <property type="entry name" value="Dockerin_dom"/>
</dbReference>
<keyword evidence="6 9" id="KW-0378">Hydrolase</keyword>
<dbReference type="CDD" id="cd07474">
    <property type="entry name" value="Peptidases_S8_subtilisin_Vpr-like"/>
    <property type="match status" value="1"/>
</dbReference>
<feature type="domain" description="SLH" evidence="14">
    <location>
        <begin position="1894"/>
        <end position="1956"/>
    </location>
</feature>
<dbReference type="PROSITE" id="PS50853">
    <property type="entry name" value="FN3"/>
    <property type="match status" value="1"/>
</dbReference>
<dbReference type="PANTHER" id="PTHR43806">
    <property type="entry name" value="PEPTIDASE S8"/>
    <property type="match status" value="1"/>
</dbReference>
<dbReference type="GO" id="GO:0000272">
    <property type="term" value="P:polysaccharide catabolic process"/>
    <property type="evidence" value="ECO:0007669"/>
    <property type="project" value="InterPro"/>
</dbReference>
<keyword evidence="3" id="KW-0964">Secreted</keyword>
<feature type="chain" id="PRO_5038917211" evidence="12">
    <location>
        <begin position="29"/>
        <end position="1956"/>
    </location>
</feature>
<dbReference type="SUPFAM" id="SSF49265">
    <property type="entry name" value="Fibronectin type III"/>
    <property type="match status" value="1"/>
</dbReference>
<feature type="domain" description="Fibronectin type-III" evidence="13">
    <location>
        <begin position="1431"/>
        <end position="1528"/>
    </location>
</feature>
<dbReference type="PROSITE" id="PS00136">
    <property type="entry name" value="SUBTILASE_ASP"/>
    <property type="match status" value="1"/>
</dbReference>
<dbReference type="InterPro" id="IPR036439">
    <property type="entry name" value="Dockerin_dom_sf"/>
</dbReference>
<dbReference type="InterPro" id="IPR050131">
    <property type="entry name" value="Peptidase_S8_subtilisin-like"/>
</dbReference>
<dbReference type="InterPro" id="IPR022398">
    <property type="entry name" value="Peptidase_S8_His-AS"/>
</dbReference>
<feature type="active site" description="Charge relay system" evidence="8 9">
    <location>
        <position position="230"/>
    </location>
</feature>
<dbReference type="Pfam" id="PF02225">
    <property type="entry name" value="PA"/>
    <property type="match status" value="1"/>
</dbReference>
<dbReference type="Pfam" id="PF00082">
    <property type="entry name" value="Peptidase_S8"/>
    <property type="match status" value="1"/>
</dbReference>
<dbReference type="InterPro" id="IPR002105">
    <property type="entry name" value="Dockerin_1_rpt"/>
</dbReference>
<dbReference type="Gene3D" id="2.60.40.680">
    <property type="match status" value="1"/>
</dbReference>
<feature type="region of interest" description="Disordered" evidence="11">
    <location>
        <begin position="1549"/>
        <end position="1568"/>
    </location>
</feature>
<dbReference type="CDD" id="cd14254">
    <property type="entry name" value="Dockerin_II"/>
    <property type="match status" value="1"/>
</dbReference>
<dbReference type="Pfam" id="PF00404">
    <property type="entry name" value="Dockerin_1"/>
    <property type="match status" value="1"/>
</dbReference>
<dbReference type="Gene3D" id="3.50.30.30">
    <property type="match status" value="1"/>
</dbReference>
<dbReference type="Proteomes" id="UP000272528">
    <property type="component" value="Chromosome"/>
</dbReference>
<evidence type="ECO:0000256" key="6">
    <source>
        <dbReference type="ARBA" id="ARBA00022801"/>
    </source>
</evidence>
<dbReference type="CDD" id="cd00063">
    <property type="entry name" value="FN3"/>
    <property type="match status" value="1"/>
</dbReference>
<dbReference type="OrthoDB" id="9798386at2"/>
<evidence type="ECO:0000313" key="16">
    <source>
        <dbReference type="EMBL" id="AZN42658.1"/>
    </source>
</evidence>
<dbReference type="Pfam" id="PF06280">
    <property type="entry name" value="fn3_5"/>
    <property type="match status" value="1"/>
</dbReference>
<dbReference type="InterPro" id="IPR000209">
    <property type="entry name" value="Peptidase_S8/S53_dom"/>
</dbReference>
<dbReference type="RefSeq" id="WP_126018580.1">
    <property type="nucleotide sequence ID" value="NZ_CP034437.1"/>
</dbReference>
<proteinExistence type="inferred from homology"/>
<dbReference type="PANTHER" id="PTHR43806:SF65">
    <property type="entry name" value="SERINE PROTEASE APRX"/>
    <property type="match status" value="1"/>
</dbReference>
<dbReference type="Pfam" id="PF00395">
    <property type="entry name" value="SLH"/>
    <property type="match status" value="3"/>
</dbReference>
<dbReference type="Gene3D" id="2.60.40.4130">
    <property type="match status" value="1"/>
</dbReference>
<evidence type="ECO:0000256" key="10">
    <source>
        <dbReference type="RuleBase" id="RU003355"/>
    </source>
</evidence>
<dbReference type="InterPro" id="IPR023828">
    <property type="entry name" value="Peptidase_S8_Ser-AS"/>
</dbReference>
<dbReference type="InterPro" id="IPR003137">
    <property type="entry name" value="PA_domain"/>
</dbReference>
<dbReference type="Pfam" id="PF05922">
    <property type="entry name" value="Inhibitor_I9"/>
    <property type="match status" value="1"/>
</dbReference>
<keyword evidence="5 12" id="KW-0732">Signal</keyword>
<evidence type="ECO:0000256" key="12">
    <source>
        <dbReference type="SAM" id="SignalP"/>
    </source>
</evidence>
<dbReference type="KEGG" id="palb:EJC50_25425"/>
<feature type="active site" description="Charge relay system" evidence="8 9">
    <location>
        <position position="622"/>
    </location>
</feature>
<dbReference type="SUPFAM" id="SSF52025">
    <property type="entry name" value="PA domain"/>
    <property type="match status" value="1"/>
</dbReference>
<dbReference type="InterPro" id="IPR010259">
    <property type="entry name" value="S8pro/Inhibitor_I9"/>
</dbReference>
<protein>
    <submittedName>
        <fullName evidence="16">Peptidase S8</fullName>
    </submittedName>
</protein>
<evidence type="ECO:0000256" key="4">
    <source>
        <dbReference type="ARBA" id="ARBA00022670"/>
    </source>
</evidence>
<dbReference type="InterPro" id="IPR003961">
    <property type="entry name" value="FN3_dom"/>
</dbReference>
<dbReference type="SUPFAM" id="SSF52743">
    <property type="entry name" value="Subtilisin-like"/>
    <property type="match status" value="1"/>
</dbReference>
<dbReference type="GO" id="GO:0006508">
    <property type="term" value="P:proteolysis"/>
    <property type="evidence" value="ECO:0007669"/>
    <property type="project" value="UniProtKB-KW"/>
</dbReference>
<evidence type="ECO:0000256" key="9">
    <source>
        <dbReference type="PROSITE-ProRule" id="PRU01240"/>
    </source>
</evidence>
<feature type="active site" description="Charge relay system" evidence="8 9">
    <location>
        <position position="301"/>
    </location>
</feature>
<evidence type="ECO:0000256" key="8">
    <source>
        <dbReference type="PIRSR" id="PIRSR615500-1"/>
    </source>
</evidence>
<dbReference type="SUPFAM" id="SSF63446">
    <property type="entry name" value="Type I dockerin domain"/>
    <property type="match status" value="1"/>
</dbReference>